<dbReference type="Pfam" id="PF01451">
    <property type="entry name" value="LMWPc"/>
    <property type="match status" value="1"/>
</dbReference>
<protein>
    <recommendedName>
        <fullName evidence="2">protein-tyrosine-phosphatase</fullName>
        <ecNumber evidence="2">3.1.3.48</ecNumber>
    </recommendedName>
</protein>
<keyword evidence="3" id="KW-0378">Hydrolase</keyword>
<feature type="active site" description="Nucleophile" evidence="5">
    <location>
        <position position="25"/>
    </location>
</feature>
<dbReference type="Proteomes" id="UP000275394">
    <property type="component" value="Unassembled WGS sequence"/>
</dbReference>
<evidence type="ECO:0000313" key="8">
    <source>
        <dbReference type="Proteomes" id="UP000275394"/>
    </source>
</evidence>
<organism evidence="7 8">
    <name type="scientific">Sinobacterium caligoides</name>
    <dbReference type="NCBI Taxonomy" id="933926"/>
    <lineage>
        <taxon>Bacteria</taxon>
        <taxon>Pseudomonadati</taxon>
        <taxon>Pseudomonadota</taxon>
        <taxon>Gammaproteobacteria</taxon>
        <taxon>Cellvibrionales</taxon>
        <taxon>Spongiibacteraceae</taxon>
        <taxon>Sinobacterium</taxon>
    </lineage>
</organism>
<feature type="active site" evidence="5">
    <location>
        <position position="31"/>
    </location>
</feature>
<feature type="domain" description="Phosphotyrosine protein phosphatase I" evidence="6">
    <location>
        <begin position="19"/>
        <end position="169"/>
    </location>
</feature>
<dbReference type="CDD" id="cd16343">
    <property type="entry name" value="LMWPTP"/>
    <property type="match status" value="1"/>
</dbReference>
<dbReference type="InterPro" id="IPR050438">
    <property type="entry name" value="LMW_PTPase"/>
</dbReference>
<dbReference type="SMART" id="SM00226">
    <property type="entry name" value="LMWPc"/>
    <property type="match status" value="1"/>
</dbReference>
<evidence type="ECO:0000256" key="5">
    <source>
        <dbReference type="PIRSR" id="PIRSR617867-1"/>
    </source>
</evidence>
<comment type="caution">
    <text evidence="7">The sequence shown here is derived from an EMBL/GenBank/DDBJ whole genome shotgun (WGS) entry which is preliminary data.</text>
</comment>
<dbReference type="EC" id="3.1.3.48" evidence="2"/>
<reference evidence="7 8" key="1">
    <citation type="submission" date="2018-11" db="EMBL/GenBank/DDBJ databases">
        <title>Genomic Encyclopedia of Type Strains, Phase IV (KMG-IV): sequencing the most valuable type-strain genomes for metagenomic binning, comparative biology and taxonomic classification.</title>
        <authorList>
            <person name="Goeker M."/>
        </authorList>
    </citation>
    <scope>NUCLEOTIDE SEQUENCE [LARGE SCALE GENOMIC DNA]</scope>
    <source>
        <strain evidence="7 8">DSM 100316</strain>
    </source>
</reference>
<dbReference type="InterPro" id="IPR017867">
    <property type="entry name" value="Tyr_phospatase_low_mol_wt"/>
</dbReference>
<gene>
    <name evidence="7" type="ORF">EDC56_2630</name>
</gene>
<proteinExistence type="inferred from homology"/>
<feature type="active site" description="Proton donor" evidence="5">
    <location>
        <position position="143"/>
    </location>
</feature>
<dbReference type="RefSeq" id="WP_123712994.1">
    <property type="nucleotide sequence ID" value="NZ_RKHR01000005.1"/>
</dbReference>
<dbReference type="EMBL" id="RKHR01000005">
    <property type="protein sequence ID" value="ROR99995.1"/>
    <property type="molecule type" value="Genomic_DNA"/>
</dbReference>
<evidence type="ECO:0000259" key="6">
    <source>
        <dbReference type="SMART" id="SM00226"/>
    </source>
</evidence>
<dbReference type="InterPro" id="IPR036196">
    <property type="entry name" value="Ptyr_pPase_sf"/>
</dbReference>
<dbReference type="SUPFAM" id="SSF52788">
    <property type="entry name" value="Phosphotyrosine protein phosphatases I"/>
    <property type="match status" value="1"/>
</dbReference>
<dbReference type="GO" id="GO:0004725">
    <property type="term" value="F:protein tyrosine phosphatase activity"/>
    <property type="evidence" value="ECO:0007669"/>
    <property type="project" value="UniProtKB-EC"/>
</dbReference>
<keyword evidence="4" id="KW-0904">Protein phosphatase</keyword>
<comment type="similarity">
    <text evidence="1">Belongs to the low molecular weight phosphotyrosine protein phosphatase family.</text>
</comment>
<dbReference type="Gene3D" id="3.40.50.2300">
    <property type="match status" value="1"/>
</dbReference>
<evidence type="ECO:0000313" key="7">
    <source>
        <dbReference type="EMBL" id="ROR99995.1"/>
    </source>
</evidence>
<dbReference type="PRINTS" id="PR00719">
    <property type="entry name" value="LMWPTPASE"/>
</dbReference>
<sequence>MSDIDKTAIQADDSKPPLIGVMFVCFGNICRSPSAEGIFRSLVIEAGLEQYIFIDSTGTAAINIGKSPDPRAIVACDSVGIDIRGLVARQIDDDDYRRCQYIVAMDRQNLLNVTAWQTKDYAGDISLLMQHHPHNGGNHQLPDPYNSGQETFYRVVESITIACQSLLKKIRSDHNL</sequence>
<dbReference type="PANTHER" id="PTHR11717:SF7">
    <property type="entry name" value="LOW MOLECULAR WEIGHT PHOSPHOTYROSINE PROTEIN PHOSPHATASE"/>
    <property type="match status" value="1"/>
</dbReference>
<dbReference type="AlphaFoldDB" id="A0A3N2DJN8"/>
<keyword evidence="8" id="KW-1185">Reference proteome</keyword>
<evidence type="ECO:0000256" key="1">
    <source>
        <dbReference type="ARBA" id="ARBA00011063"/>
    </source>
</evidence>
<dbReference type="OrthoDB" id="9784339at2"/>
<evidence type="ECO:0000256" key="4">
    <source>
        <dbReference type="ARBA" id="ARBA00022912"/>
    </source>
</evidence>
<dbReference type="InterPro" id="IPR023485">
    <property type="entry name" value="Ptyr_pPase"/>
</dbReference>
<evidence type="ECO:0000256" key="3">
    <source>
        <dbReference type="ARBA" id="ARBA00022801"/>
    </source>
</evidence>
<dbReference type="PANTHER" id="PTHR11717">
    <property type="entry name" value="LOW MOLECULAR WEIGHT PROTEIN TYROSINE PHOSPHATASE"/>
    <property type="match status" value="1"/>
</dbReference>
<accession>A0A3N2DJN8</accession>
<evidence type="ECO:0000256" key="2">
    <source>
        <dbReference type="ARBA" id="ARBA00013064"/>
    </source>
</evidence>
<name>A0A3N2DJN8_9GAMM</name>